<dbReference type="PROSITE" id="PS51194">
    <property type="entry name" value="HELICASE_CTER"/>
    <property type="match status" value="1"/>
</dbReference>
<dbReference type="EMBL" id="JAWWNJ010000052">
    <property type="protein sequence ID" value="KAK7016093.1"/>
    <property type="molecule type" value="Genomic_DNA"/>
</dbReference>
<dbReference type="GO" id="GO:0000166">
    <property type="term" value="F:nucleotide binding"/>
    <property type="evidence" value="ECO:0007669"/>
    <property type="project" value="InterPro"/>
</dbReference>
<comment type="catalytic activity">
    <reaction evidence="2">
        <text>Couples ATP hydrolysis with the unwinding of duplex DNA by translocating in the 3'-5' direction.</text>
        <dbReference type="EC" id="5.6.2.4"/>
    </reaction>
</comment>
<dbReference type="EC" id="5.6.2.4" evidence="3"/>
<feature type="domain" description="Helicase C-terminal" evidence="5">
    <location>
        <begin position="6"/>
        <end position="166"/>
    </location>
</feature>
<sequence length="399" mass="45277">MKSAKDYDAVFTHLPKPSEVHRPEDLPKTTIFTNAVKKTQILASRIRRHYPHIPKRSIAFLHAYRTPKAKRRVMRDFRRGKIRILVATEAAGMGADIPDISLVIGFGVTSTPEIWIQRLGRAGRDPSLQARAILLYEVSMFQRKKKGDTTTTALNADLSDSDSGSDSDDDEDLSPVNASGDGVYIRDWEKEPNDGKEWGKKVNPAMRQYISTKLCRRDMRDTYFNNPPRQTPTGECCDNCTHNAAASAPSPSPLSRPTTPENPSLPSSTQSTPSKNKNANGKRTMTRGEAKTRRKDHLKLARDALERWRLKIFLDRYSKSSLPEVAILPDQILTSLASKRLKTVDEMLQLRPSWMLARRHGEEVLATLRRVNDRVREEREREKEAGRNARKQQQLAELL</sequence>
<feature type="compositionally biased region" description="Low complexity" evidence="4">
    <location>
        <begin position="264"/>
        <end position="274"/>
    </location>
</feature>
<feature type="compositionally biased region" description="Acidic residues" evidence="4">
    <location>
        <begin position="159"/>
        <end position="173"/>
    </location>
</feature>
<dbReference type="AlphaFoldDB" id="A0AAW0AU16"/>
<dbReference type="GO" id="GO:0000724">
    <property type="term" value="P:double-strand break repair via homologous recombination"/>
    <property type="evidence" value="ECO:0007669"/>
    <property type="project" value="TreeGrafter"/>
</dbReference>
<feature type="compositionally biased region" description="Low complexity" evidence="4">
    <location>
        <begin position="245"/>
        <end position="257"/>
    </location>
</feature>
<dbReference type="InterPro" id="IPR027417">
    <property type="entry name" value="P-loop_NTPase"/>
</dbReference>
<dbReference type="Proteomes" id="UP001362999">
    <property type="component" value="Unassembled WGS sequence"/>
</dbReference>
<dbReference type="GO" id="GO:0005694">
    <property type="term" value="C:chromosome"/>
    <property type="evidence" value="ECO:0007669"/>
    <property type="project" value="TreeGrafter"/>
</dbReference>
<feature type="compositionally biased region" description="Basic and acidic residues" evidence="4">
    <location>
        <begin position="184"/>
        <end position="200"/>
    </location>
</feature>
<dbReference type="GO" id="GO:0043138">
    <property type="term" value="F:3'-5' DNA helicase activity"/>
    <property type="evidence" value="ECO:0007669"/>
    <property type="project" value="UniProtKB-EC"/>
</dbReference>
<reference evidence="6 7" key="1">
    <citation type="journal article" date="2024" name="J Genomics">
        <title>Draft genome sequencing and assembly of Favolaschia claudopus CIRM-BRFM 2984 isolated from oak limbs.</title>
        <authorList>
            <person name="Navarro D."/>
            <person name="Drula E."/>
            <person name="Chaduli D."/>
            <person name="Cazenave R."/>
            <person name="Ahrendt S."/>
            <person name="Wang J."/>
            <person name="Lipzen A."/>
            <person name="Daum C."/>
            <person name="Barry K."/>
            <person name="Grigoriev I.V."/>
            <person name="Favel A."/>
            <person name="Rosso M.N."/>
            <person name="Martin F."/>
        </authorList>
    </citation>
    <scope>NUCLEOTIDE SEQUENCE [LARGE SCALE GENOMIC DNA]</scope>
    <source>
        <strain evidence="6 7">CIRM-BRFM 2984</strain>
    </source>
</reference>
<evidence type="ECO:0000256" key="3">
    <source>
        <dbReference type="ARBA" id="ARBA00034808"/>
    </source>
</evidence>
<dbReference type="SUPFAM" id="SSF47819">
    <property type="entry name" value="HRDC-like"/>
    <property type="match status" value="1"/>
</dbReference>
<dbReference type="Pfam" id="PF00271">
    <property type="entry name" value="Helicase_C"/>
    <property type="match status" value="1"/>
</dbReference>
<evidence type="ECO:0000259" key="5">
    <source>
        <dbReference type="PROSITE" id="PS51194"/>
    </source>
</evidence>
<evidence type="ECO:0000256" key="4">
    <source>
        <dbReference type="SAM" id="MobiDB-lite"/>
    </source>
</evidence>
<evidence type="ECO:0000313" key="6">
    <source>
        <dbReference type="EMBL" id="KAK7016093.1"/>
    </source>
</evidence>
<feature type="region of interest" description="Disordered" evidence="4">
    <location>
        <begin position="245"/>
        <end position="296"/>
    </location>
</feature>
<dbReference type="InterPro" id="IPR001650">
    <property type="entry name" value="Helicase_C-like"/>
</dbReference>
<dbReference type="SUPFAM" id="SSF52540">
    <property type="entry name" value="P-loop containing nucleoside triphosphate hydrolases"/>
    <property type="match status" value="1"/>
</dbReference>
<dbReference type="PANTHER" id="PTHR13710">
    <property type="entry name" value="DNA HELICASE RECQ FAMILY MEMBER"/>
    <property type="match status" value="1"/>
</dbReference>
<keyword evidence="7" id="KW-1185">Reference proteome</keyword>
<dbReference type="GO" id="GO:0009378">
    <property type="term" value="F:four-way junction helicase activity"/>
    <property type="evidence" value="ECO:0007669"/>
    <property type="project" value="TreeGrafter"/>
</dbReference>
<comment type="caution">
    <text evidence="6">The sequence shown here is derived from an EMBL/GenBank/DDBJ whole genome shotgun (WGS) entry which is preliminary data.</text>
</comment>
<accession>A0AAW0AU16</accession>
<comment type="similarity">
    <text evidence="1">Belongs to the helicase family. RecQ subfamily.</text>
</comment>
<feature type="region of interest" description="Disordered" evidence="4">
    <location>
        <begin position="379"/>
        <end position="399"/>
    </location>
</feature>
<feature type="region of interest" description="Disordered" evidence="4">
    <location>
        <begin position="147"/>
        <end position="202"/>
    </location>
</feature>
<evidence type="ECO:0000256" key="1">
    <source>
        <dbReference type="ARBA" id="ARBA00005446"/>
    </source>
</evidence>
<dbReference type="PANTHER" id="PTHR13710:SF154">
    <property type="entry name" value="RECQ HELICASE, PUTATIVE (AFU_ORTHOLOGUE AFUA_6G14720)-RELATED"/>
    <property type="match status" value="1"/>
</dbReference>
<evidence type="ECO:0000313" key="7">
    <source>
        <dbReference type="Proteomes" id="UP001362999"/>
    </source>
</evidence>
<name>A0AAW0AU16_9AGAR</name>
<proteinExistence type="inferred from homology"/>
<evidence type="ECO:0000256" key="2">
    <source>
        <dbReference type="ARBA" id="ARBA00034617"/>
    </source>
</evidence>
<dbReference type="Gene3D" id="3.40.50.300">
    <property type="entry name" value="P-loop containing nucleotide triphosphate hydrolases"/>
    <property type="match status" value="1"/>
</dbReference>
<protein>
    <recommendedName>
        <fullName evidence="3">DNA 3'-5' helicase</fullName>
        <ecNumber evidence="3">5.6.2.4</ecNumber>
    </recommendedName>
</protein>
<dbReference type="SMART" id="SM00490">
    <property type="entry name" value="HELICc"/>
    <property type="match status" value="1"/>
</dbReference>
<dbReference type="InterPro" id="IPR010997">
    <property type="entry name" value="HRDC-like_sf"/>
</dbReference>
<gene>
    <name evidence="6" type="ORF">R3P38DRAFT_2786469</name>
</gene>
<dbReference type="GO" id="GO:0005737">
    <property type="term" value="C:cytoplasm"/>
    <property type="evidence" value="ECO:0007669"/>
    <property type="project" value="TreeGrafter"/>
</dbReference>
<organism evidence="6 7">
    <name type="scientific">Favolaschia claudopus</name>
    <dbReference type="NCBI Taxonomy" id="2862362"/>
    <lineage>
        <taxon>Eukaryota</taxon>
        <taxon>Fungi</taxon>
        <taxon>Dikarya</taxon>
        <taxon>Basidiomycota</taxon>
        <taxon>Agaricomycotina</taxon>
        <taxon>Agaricomycetes</taxon>
        <taxon>Agaricomycetidae</taxon>
        <taxon>Agaricales</taxon>
        <taxon>Marasmiineae</taxon>
        <taxon>Mycenaceae</taxon>
        <taxon>Favolaschia</taxon>
    </lineage>
</organism>